<keyword evidence="2" id="KW-1185">Reference proteome</keyword>
<organism evidence="1 2">
    <name type="scientific">Artemia franciscana</name>
    <name type="common">Brine shrimp</name>
    <name type="synonym">Artemia sanfranciscana</name>
    <dbReference type="NCBI Taxonomy" id="6661"/>
    <lineage>
        <taxon>Eukaryota</taxon>
        <taxon>Metazoa</taxon>
        <taxon>Ecdysozoa</taxon>
        <taxon>Arthropoda</taxon>
        <taxon>Crustacea</taxon>
        <taxon>Branchiopoda</taxon>
        <taxon>Anostraca</taxon>
        <taxon>Artemiidae</taxon>
        <taxon>Artemia</taxon>
    </lineage>
</organism>
<reference evidence="1" key="1">
    <citation type="submission" date="2023-07" db="EMBL/GenBank/DDBJ databases">
        <title>Chromosome-level genome assembly of Artemia franciscana.</title>
        <authorList>
            <person name="Jo E."/>
        </authorList>
    </citation>
    <scope>NUCLEOTIDE SEQUENCE</scope>
    <source>
        <tissue evidence="1">Whole body</tissue>
    </source>
</reference>
<protein>
    <submittedName>
        <fullName evidence="1">Uncharacterized protein</fullName>
    </submittedName>
</protein>
<name>A0AA88HUX8_ARTSF</name>
<dbReference type="AlphaFoldDB" id="A0AA88HUX8"/>
<accession>A0AA88HUX8</accession>
<comment type="caution">
    <text evidence="1">The sequence shown here is derived from an EMBL/GenBank/DDBJ whole genome shotgun (WGS) entry which is preliminary data.</text>
</comment>
<evidence type="ECO:0000313" key="1">
    <source>
        <dbReference type="EMBL" id="KAK2714576.1"/>
    </source>
</evidence>
<dbReference type="Proteomes" id="UP001187531">
    <property type="component" value="Unassembled WGS sequence"/>
</dbReference>
<evidence type="ECO:0000313" key="2">
    <source>
        <dbReference type="Proteomes" id="UP001187531"/>
    </source>
</evidence>
<gene>
    <name evidence="1" type="ORF">QYM36_008959</name>
</gene>
<sequence length="169" mass="19438">MGDEEPSDQQINASHDTIWKRINTLIEVKRKEADIANVYEFCGEAQSTACARTSAVLYKRKDGISHLRRSRVENPYGPQTDPSLTYETNWALQERLGAVEEHLNMKPVAKDIYQRLQNVENKLLLLESVTPEYGHNLSKKIMSENVAEAKNNDTLERIIELKRRLVTKK</sequence>
<dbReference type="EMBL" id="JAVRJZ010000013">
    <property type="protein sequence ID" value="KAK2714576.1"/>
    <property type="molecule type" value="Genomic_DNA"/>
</dbReference>
<proteinExistence type="predicted"/>